<name>A0A1L3SPT5_9HYPH</name>
<keyword evidence="7" id="KW-1185">Reference proteome</keyword>
<sequence length="916" mass="102548">MNAPAAGSSFSPDAYTAFLSGKIAPAASIGFEVDPGSVNPLLKPMTQAIVPWACRGGRRALFLRFGLHKTSTQLEVLRQCMMHAGGHALQVVPLGVRHEFFLEQAERHPDLELKFVNRPQQMEGQNAPGAGRKLIHLTNYETLRDGKLDPLLFTAASLDEAAVLRGFGGTKTFRNFMATFAGDPRDGSAKHEGVKYRFVATAIPDPNEYVELLAYAAFLGVMDVGEAKTRFFKRDSTKADKLTLHPHKEEEFWLWVSSWALFVQQPSDLGFSDEGYELPPLDIRWHEIASDHGTAGVERDGQGRMFADAAHGVTEAAREKKRSLAARIDKMMQIRAEEPEAHRLIWHDLEDERRAIEAAIPTVKSVWGTLGDEEKEARVVGFARGEFAELATKPVISGSGCNFQRHCSRNVYLGIGFKFHDFYQSLFRTQRYGQANRVRADLIYTEAERGTRRELERKWREFEAQAARMSAIIRKFGLAEQAIGNAMKRSIGVERQVVTDVPPDADRPWRYRLVRNDTVAETAMMDSDSVDLIVTSIPFSTQYEYTPAVEDLGHNEDDARFWRQMDFLIPELLRVLKPGRKAVIHVKDRIVPGGINGLGFQTVSPFSDDCSARFRAHGFALLARVSIGTDVVRENNQTYRLGWSEQCKDGTRMGHGMPEYVLEFRKPQTDRSRGYADRPVTKDKPDFVSIVDGRPTAPGDDDFDARRIRPVAGTGYSRGRWQLDANGVWRSSGDRLLLPGELARLIKADGRGIYRGWKDWALSHVYDRELHVAFMEALDEAGRLPPTFMIAPPHLPPDHPHIRTDVARMRTLNMIQKAKGREMHLCPLQFDIVEPAIRDFTMPGEVVFDPFGGIMTVPYCALRMGRRAIATELSPEYFADGCLHAATAAAGGQAPSFFDMLADETTGEAEPAEAAE</sequence>
<evidence type="ECO:0000256" key="4">
    <source>
        <dbReference type="ARBA" id="ARBA00047942"/>
    </source>
</evidence>
<dbReference type="RefSeq" id="WP_072603070.1">
    <property type="nucleotide sequence ID" value="NZ_CP018171.1"/>
</dbReference>
<dbReference type="GO" id="GO:0009007">
    <property type="term" value="F:site-specific DNA-methyltransferase (adenine-specific) activity"/>
    <property type="evidence" value="ECO:0007669"/>
    <property type="project" value="UniProtKB-EC"/>
</dbReference>
<dbReference type="Pfam" id="PF01555">
    <property type="entry name" value="N6_N4_Mtase"/>
    <property type="match status" value="1"/>
</dbReference>
<dbReference type="GO" id="GO:0032259">
    <property type="term" value="P:methylation"/>
    <property type="evidence" value="ECO:0007669"/>
    <property type="project" value="UniProtKB-KW"/>
</dbReference>
<evidence type="ECO:0000313" key="7">
    <source>
        <dbReference type="Proteomes" id="UP000182840"/>
    </source>
</evidence>
<dbReference type="Proteomes" id="UP000182840">
    <property type="component" value="Chromosome"/>
</dbReference>
<keyword evidence="3" id="KW-0808">Transferase</keyword>
<dbReference type="STRING" id="1670800.BSQ44_08640"/>
<dbReference type="KEGG" id="meso:BSQ44_08640"/>
<protein>
    <recommendedName>
        <fullName evidence="1">site-specific DNA-methyltransferase (adenine-specific)</fullName>
        <ecNumber evidence="1">2.1.1.72</ecNumber>
    </recommendedName>
</protein>
<dbReference type="GO" id="GO:0008170">
    <property type="term" value="F:N-methyltransferase activity"/>
    <property type="evidence" value="ECO:0007669"/>
    <property type="project" value="InterPro"/>
</dbReference>
<dbReference type="EC" id="2.1.1.72" evidence="1"/>
<evidence type="ECO:0000259" key="5">
    <source>
        <dbReference type="Pfam" id="PF01555"/>
    </source>
</evidence>
<dbReference type="GO" id="GO:0003677">
    <property type="term" value="F:DNA binding"/>
    <property type="evidence" value="ECO:0007669"/>
    <property type="project" value="InterPro"/>
</dbReference>
<dbReference type="AlphaFoldDB" id="A0A1L3SPT5"/>
<accession>A0A1L3SPT5</accession>
<dbReference type="Gene3D" id="3.40.50.150">
    <property type="entry name" value="Vaccinia Virus protein VP39"/>
    <property type="match status" value="2"/>
</dbReference>
<gene>
    <name evidence="6" type="ORF">BSQ44_08640</name>
</gene>
<dbReference type="InterPro" id="IPR002941">
    <property type="entry name" value="DNA_methylase_N4/N6"/>
</dbReference>
<keyword evidence="2 6" id="KW-0489">Methyltransferase</keyword>
<evidence type="ECO:0000256" key="2">
    <source>
        <dbReference type="ARBA" id="ARBA00022603"/>
    </source>
</evidence>
<reference evidence="7" key="1">
    <citation type="submission" date="2016-11" db="EMBL/GenBank/DDBJ databases">
        <title>Mesorhizobium oceanicum sp. nov., isolated from deep seawater in South China Sea.</title>
        <authorList>
            <person name="Fu G.-Y."/>
        </authorList>
    </citation>
    <scope>NUCLEOTIDE SEQUENCE [LARGE SCALE GENOMIC DNA]</scope>
    <source>
        <strain evidence="7">B7</strain>
    </source>
</reference>
<comment type="catalytic activity">
    <reaction evidence="4">
        <text>a 2'-deoxyadenosine in DNA + S-adenosyl-L-methionine = an N(6)-methyl-2'-deoxyadenosine in DNA + S-adenosyl-L-homocysteine + H(+)</text>
        <dbReference type="Rhea" id="RHEA:15197"/>
        <dbReference type="Rhea" id="RHEA-COMP:12418"/>
        <dbReference type="Rhea" id="RHEA-COMP:12419"/>
        <dbReference type="ChEBI" id="CHEBI:15378"/>
        <dbReference type="ChEBI" id="CHEBI:57856"/>
        <dbReference type="ChEBI" id="CHEBI:59789"/>
        <dbReference type="ChEBI" id="CHEBI:90615"/>
        <dbReference type="ChEBI" id="CHEBI:90616"/>
        <dbReference type="EC" id="2.1.1.72"/>
    </reaction>
</comment>
<feature type="domain" description="DNA methylase N-4/N-6" evidence="5">
    <location>
        <begin position="530"/>
        <end position="878"/>
    </location>
</feature>
<dbReference type="PRINTS" id="PR00508">
    <property type="entry name" value="S21N4MTFRASE"/>
</dbReference>
<dbReference type="InterPro" id="IPR029063">
    <property type="entry name" value="SAM-dependent_MTases_sf"/>
</dbReference>
<dbReference type="REBASE" id="175410">
    <property type="entry name" value="M.MspB7ORF8640P"/>
</dbReference>
<dbReference type="InterPro" id="IPR001091">
    <property type="entry name" value="RM_Methyltransferase"/>
</dbReference>
<proteinExistence type="predicted"/>
<organism evidence="6 7">
    <name type="scientific">Aquibium oceanicum</name>
    <dbReference type="NCBI Taxonomy" id="1670800"/>
    <lineage>
        <taxon>Bacteria</taxon>
        <taxon>Pseudomonadati</taxon>
        <taxon>Pseudomonadota</taxon>
        <taxon>Alphaproteobacteria</taxon>
        <taxon>Hyphomicrobiales</taxon>
        <taxon>Phyllobacteriaceae</taxon>
        <taxon>Aquibium</taxon>
    </lineage>
</organism>
<evidence type="ECO:0000313" key="6">
    <source>
        <dbReference type="EMBL" id="APH71426.1"/>
    </source>
</evidence>
<dbReference type="EMBL" id="CP018171">
    <property type="protein sequence ID" value="APH71426.1"/>
    <property type="molecule type" value="Genomic_DNA"/>
</dbReference>
<evidence type="ECO:0000256" key="1">
    <source>
        <dbReference type="ARBA" id="ARBA00011900"/>
    </source>
</evidence>
<dbReference type="SUPFAM" id="SSF53335">
    <property type="entry name" value="S-adenosyl-L-methionine-dependent methyltransferases"/>
    <property type="match status" value="1"/>
</dbReference>
<dbReference type="OrthoDB" id="9800801at2"/>
<evidence type="ECO:0000256" key="3">
    <source>
        <dbReference type="ARBA" id="ARBA00022679"/>
    </source>
</evidence>